<protein>
    <recommendedName>
        <fullName evidence="3">DUF1677 domain-containing protein</fullName>
    </recommendedName>
</protein>
<name>A0A1J6K583_NICAT</name>
<reference evidence="1" key="1">
    <citation type="submission" date="2016-11" db="EMBL/GenBank/DDBJ databases">
        <title>The genome of Nicotiana attenuata.</title>
        <authorList>
            <person name="Xu S."/>
            <person name="Brockmoeller T."/>
            <person name="Gaquerel E."/>
            <person name="Navarro A."/>
            <person name="Kuhl H."/>
            <person name="Gase K."/>
            <person name="Ling Z."/>
            <person name="Zhou W."/>
            <person name="Kreitzer C."/>
            <person name="Stanke M."/>
            <person name="Tang H."/>
            <person name="Lyons E."/>
            <person name="Pandey P."/>
            <person name="Pandey S.P."/>
            <person name="Timmermann B."/>
            <person name="Baldwin I.T."/>
        </authorList>
    </citation>
    <scope>NUCLEOTIDE SEQUENCE [LARGE SCALE GENOMIC DNA]</scope>
    <source>
        <strain evidence="1">UT</strain>
    </source>
</reference>
<dbReference type="EMBL" id="MJEQ01003255">
    <property type="protein sequence ID" value="OIT23812.1"/>
    <property type="molecule type" value="Genomic_DNA"/>
</dbReference>
<organism evidence="1 2">
    <name type="scientific">Nicotiana attenuata</name>
    <name type="common">Coyote tobacco</name>
    <dbReference type="NCBI Taxonomy" id="49451"/>
    <lineage>
        <taxon>Eukaryota</taxon>
        <taxon>Viridiplantae</taxon>
        <taxon>Streptophyta</taxon>
        <taxon>Embryophyta</taxon>
        <taxon>Tracheophyta</taxon>
        <taxon>Spermatophyta</taxon>
        <taxon>Magnoliopsida</taxon>
        <taxon>eudicotyledons</taxon>
        <taxon>Gunneridae</taxon>
        <taxon>Pentapetalae</taxon>
        <taxon>asterids</taxon>
        <taxon>lamiids</taxon>
        <taxon>Solanales</taxon>
        <taxon>Solanaceae</taxon>
        <taxon>Nicotianoideae</taxon>
        <taxon>Nicotianeae</taxon>
        <taxon>Nicotiana</taxon>
    </lineage>
</organism>
<sequence length="131" mass="14684">MMMRKEGAEATGIEVEMVKCECCGLTEECTVAYIARVRERNGGRWICGLCAEAVKDEIMRSESRIGGEEALNRHMNFCKKFRAFRPPPNPTEELISAVKQLMLRSLDSPRSNPVSRHGLARSRSCFSAVDS</sequence>
<dbReference type="InterPro" id="IPR012876">
    <property type="entry name" value="DUF1677_pln"/>
</dbReference>
<dbReference type="Gramene" id="OIT23812">
    <property type="protein sequence ID" value="OIT23812"/>
    <property type="gene ID" value="A4A49_31678"/>
</dbReference>
<accession>A0A1J6K583</accession>
<dbReference type="Pfam" id="PF07911">
    <property type="entry name" value="DUF1677"/>
    <property type="match status" value="1"/>
</dbReference>
<dbReference type="STRING" id="49451.A0A1J6K583"/>
<dbReference type="AlphaFoldDB" id="A0A1J6K583"/>
<gene>
    <name evidence="1" type="ORF">A4A49_31678</name>
</gene>
<evidence type="ECO:0008006" key="3">
    <source>
        <dbReference type="Google" id="ProtNLM"/>
    </source>
</evidence>
<proteinExistence type="predicted"/>
<evidence type="ECO:0000313" key="2">
    <source>
        <dbReference type="Proteomes" id="UP000187609"/>
    </source>
</evidence>
<evidence type="ECO:0000313" key="1">
    <source>
        <dbReference type="EMBL" id="OIT23812.1"/>
    </source>
</evidence>
<comment type="caution">
    <text evidence="1">The sequence shown here is derived from an EMBL/GenBank/DDBJ whole genome shotgun (WGS) entry which is preliminary data.</text>
</comment>
<dbReference type="PANTHER" id="PTHR33108">
    <property type="entry name" value="OS01G0745000 PROTEIN"/>
    <property type="match status" value="1"/>
</dbReference>
<dbReference type="Proteomes" id="UP000187609">
    <property type="component" value="Unassembled WGS sequence"/>
</dbReference>
<dbReference type="PANTHER" id="PTHR33108:SF76">
    <property type="entry name" value="OS06G0199402 PROTEIN"/>
    <property type="match status" value="1"/>
</dbReference>
<dbReference type="OMA" id="NGGRWIC"/>
<keyword evidence="2" id="KW-1185">Reference proteome</keyword>